<feature type="region of interest" description="Disordered" evidence="1">
    <location>
        <begin position="316"/>
        <end position="338"/>
    </location>
</feature>
<protein>
    <recommendedName>
        <fullName evidence="4">Immunoglobulin variable region used by the itc63b heavy chain</fullName>
    </recommendedName>
</protein>
<accession>A0ABQ0D0M6</accession>
<gene>
    <name evidence="2" type="primary">g7462</name>
    <name evidence="2" type="ORF">EsDP_00007462</name>
</gene>
<evidence type="ECO:0000313" key="2">
    <source>
        <dbReference type="EMBL" id="GAB0139250.1"/>
    </source>
</evidence>
<evidence type="ECO:0000313" key="3">
    <source>
        <dbReference type="Proteomes" id="UP001562357"/>
    </source>
</evidence>
<keyword evidence="3" id="KW-1185">Reference proteome</keyword>
<feature type="compositionally biased region" description="Low complexity" evidence="1">
    <location>
        <begin position="316"/>
        <end position="331"/>
    </location>
</feature>
<comment type="caution">
    <text evidence="2">The sequence shown here is derived from an EMBL/GenBank/DDBJ whole genome shotgun (WGS) entry which is preliminary data.</text>
</comment>
<evidence type="ECO:0000256" key="1">
    <source>
        <dbReference type="SAM" id="MobiDB-lite"/>
    </source>
</evidence>
<proteinExistence type="predicted"/>
<organism evidence="2 3">
    <name type="scientific">Epichloe bromicola</name>
    <dbReference type="NCBI Taxonomy" id="79588"/>
    <lineage>
        <taxon>Eukaryota</taxon>
        <taxon>Fungi</taxon>
        <taxon>Dikarya</taxon>
        <taxon>Ascomycota</taxon>
        <taxon>Pezizomycotina</taxon>
        <taxon>Sordariomycetes</taxon>
        <taxon>Hypocreomycetidae</taxon>
        <taxon>Hypocreales</taxon>
        <taxon>Clavicipitaceae</taxon>
        <taxon>Epichloe</taxon>
    </lineage>
</organism>
<evidence type="ECO:0008006" key="4">
    <source>
        <dbReference type="Google" id="ProtNLM"/>
    </source>
</evidence>
<reference evidence="3" key="1">
    <citation type="submission" date="2024-06" db="EMBL/GenBank/DDBJ databases">
        <title>Draft Genome Sequences of Epichloe bromicola Strains Isolated from Elymus ciliaris.</title>
        <authorList>
            <consortium name="Epichloe bromicola genome sequencing consortium"/>
            <person name="Miura A."/>
            <person name="Imano S."/>
            <person name="Ashida A."/>
            <person name="Sato I."/>
            <person name="Chiba S."/>
            <person name="Tanaka A."/>
            <person name="Camagna M."/>
            <person name="Takemoto D."/>
        </authorList>
    </citation>
    <scope>NUCLEOTIDE SEQUENCE [LARGE SCALE GENOMIC DNA]</scope>
    <source>
        <strain evidence="3">DP</strain>
    </source>
</reference>
<sequence>MRSFASTNETQDALHSYTNSTTHGLTHRCPFIMDDAVRISAERFCSIYEESFKAWAQLYANVVEKSRLPAQALAVQDVCQEHPVLPRNMRLKHDQRGAFATGKSIWSSNRTKCDYKLPPFRQPVRLKVAVKKPVSLSISESSESQNADFLCFMRDQNYLSVLMLAWTYILSARWTEIMPGTCSLAYTESQATTYHSTTQCKEEDSLISIELGDVSPQEARWWAAILAPGQGWQADMTFEEQTSLSPWSIRLQQSPRFCLLHTTDFVSSLYPAATFSDATRYLNRFCASYNITDQSQAALASVLLLPSMGTLRSLRLPTPRSSRASAPRLTPDASNDKSNDKWIHKSYQIDKLLTLNCNTRGIRPLLLSAFYEPRIECNAVTPWLQGALAAIRHVAGNNSYVVGRMCMERSPRVAFLWLGCIVLDLQDKILQEVHFGQIPVDLHSAVWSGTVQSFIQQPVSNPPVTDGWISRADECRILFLSQSDRHVRIPMCQWKPFGKCPVEDVDIEVRIHQHCEGHWLEYEGIDWECEDGNLEFQPSQKTDSQNVLGEPFAQDTGNPCPIAIFYGDMARDREAISENATRSIFAWLRSDGYAQCERDIWKHAWLNMPESDEDDIGDDETIHEVSAELTPRVESWLLDTKTSTSDSEAWRIHSLLSQVQAHEEHAEN</sequence>
<name>A0ABQ0D0M6_9HYPO</name>
<dbReference type="Proteomes" id="UP001562357">
    <property type="component" value="Unassembled WGS sequence"/>
</dbReference>
<dbReference type="EMBL" id="BAAFGZ010001054">
    <property type="protein sequence ID" value="GAB0139250.1"/>
    <property type="molecule type" value="Genomic_DNA"/>
</dbReference>